<dbReference type="Pfam" id="PF13522">
    <property type="entry name" value="GATase_6"/>
    <property type="match status" value="1"/>
</dbReference>
<evidence type="ECO:0000256" key="3">
    <source>
        <dbReference type="ARBA" id="ARBA00012737"/>
    </source>
</evidence>
<dbReference type="GO" id="GO:0005829">
    <property type="term" value="C:cytosol"/>
    <property type="evidence" value="ECO:0007669"/>
    <property type="project" value="TreeGrafter"/>
</dbReference>
<comment type="catalytic activity">
    <reaction evidence="7">
        <text>L-aspartate + L-glutamine + ATP + H2O = L-asparagine + L-glutamate + AMP + diphosphate + H(+)</text>
        <dbReference type="Rhea" id="RHEA:12228"/>
        <dbReference type="ChEBI" id="CHEBI:15377"/>
        <dbReference type="ChEBI" id="CHEBI:15378"/>
        <dbReference type="ChEBI" id="CHEBI:29985"/>
        <dbReference type="ChEBI" id="CHEBI:29991"/>
        <dbReference type="ChEBI" id="CHEBI:30616"/>
        <dbReference type="ChEBI" id="CHEBI:33019"/>
        <dbReference type="ChEBI" id="CHEBI:58048"/>
        <dbReference type="ChEBI" id="CHEBI:58359"/>
        <dbReference type="ChEBI" id="CHEBI:456215"/>
        <dbReference type="EC" id="6.3.5.4"/>
    </reaction>
</comment>
<dbReference type="AlphaFoldDB" id="A0A849P855"/>
<keyword evidence="5 9" id="KW-0067">ATP-binding</keyword>
<keyword evidence="6 8" id="KW-0315">Glutamine amidotransferase</keyword>
<feature type="binding site" evidence="9">
    <location>
        <position position="299"/>
    </location>
    <ligand>
        <name>ATP</name>
        <dbReference type="ChEBI" id="CHEBI:30616"/>
    </ligand>
</feature>
<comment type="pathway">
    <text evidence="1">Amino-acid biosynthesis; L-asparagine biosynthesis; L-asparagine from L-aspartate (L-Gln route): step 1/1.</text>
</comment>
<dbReference type="NCBIfam" id="TIGR01536">
    <property type="entry name" value="asn_synth_AEB"/>
    <property type="match status" value="1"/>
</dbReference>
<dbReference type="GO" id="GO:0005524">
    <property type="term" value="F:ATP binding"/>
    <property type="evidence" value="ECO:0007669"/>
    <property type="project" value="UniProtKB-KW"/>
</dbReference>
<dbReference type="PIRSF" id="PIRSF001589">
    <property type="entry name" value="Asn_synthetase_glu-h"/>
    <property type="match status" value="1"/>
</dbReference>
<dbReference type="CDD" id="cd01991">
    <property type="entry name" value="Asn_synthase_B_C"/>
    <property type="match status" value="1"/>
</dbReference>
<evidence type="ECO:0000256" key="1">
    <source>
        <dbReference type="ARBA" id="ARBA00005187"/>
    </source>
</evidence>
<feature type="binding site" evidence="9">
    <location>
        <position position="98"/>
    </location>
    <ligand>
        <name>L-glutamine</name>
        <dbReference type="ChEBI" id="CHEBI:58359"/>
    </ligand>
</feature>
<dbReference type="InterPro" id="IPR029055">
    <property type="entry name" value="Ntn_hydrolases_N"/>
</dbReference>
<feature type="active site" description="For GATase activity" evidence="8">
    <location>
        <position position="2"/>
    </location>
</feature>
<evidence type="ECO:0000256" key="10">
    <source>
        <dbReference type="PIRSR" id="PIRSR001589-3"/>
    </source>
</evidence>
<dbReference type="InterPro" id="IPR006426">
    <property type="entry name" value="Asn_synth_AEB"/>
</dbReference>
<evidence type="ECO:0000256" key="2">
    <source>
        <dbReference type="ARBA" id="ARBA00005752"/>
    </source>
</evidence>
<keyword evidence="13" id="KW-1185">Reference proteome</keyword>
<dbReference type="InterPro" id="IPR001962">
    <property type="entry name" value="Asn_synthase"/>
</dbReference>
<keyword evidence="8" id="KW-0028">Amino-acid biosynthesis</keyword>
<protein>
    <recommendedName>
        <fullName evidence="3">asparagine synthase (glutamine-hydrolyzing)</fullName>
        <ecNumber evidence="3">6.3.5.4</ecNumber>
    </recommendedName>
</protein>
<evidence type="ECO:0000256" key="8">
    <source>
        <dbReference type="PIRSR" id="PIRSR001589-1"/>
    </source>
</evidence>
<dbReference type="GO" id="GO:0006529">
    <property type="term" value="P:asparagine biosynthetic process"/>
    <property type="evidence" value="ECO:0007669"/>
    <property type="project" value="UniProtKB-KW"/>
</dbReference>
<dbReference type="Gene3D" id="3.60.20.10">
    <property type="entry name" value="Glutamine Phosphoribosylpyrophosphate, subunit 1, domain 1"/>
    <property type="match status" value="1"/>
</dbReference>
<comment type="similarity">
    <text evidence="2">Belongs to the asparagine synthetase family.</text>
</comment>
<gene>
    <name evidence="12" type="primary">asnB</name>
    <name evidence="12" type="ORF">HKX39_07205</name>
</gene>
<accession>A0A849P855</accession>
<keyword evidence="12" id="KW-0436">Ligase</keyword>
<name>A0A849P855_9BURK</name>
<dbReference type="SUPFAM" id="SSF52402">
    <property type="entry name" value="Adenine nucleotide alpha hydrolases-like"/>
    <property type="match status" value="1"/>
</dbReference>
<dbReference type="SUPFAM" id="SSF56235">
    <property type="entry name" value="N-terminal nucleophile aminohydrolases (Ntn hydrolases)"/>
    <property type="match status" value="1"/>
</dbReference>
<evidence type="ECO:0000256" key="7">
    <source>
        <dbReference type="ARBA" id="ARBA00048741"/>
    </source>
</evidence>
<comment type="caution">
    <text evidence="12">The sequence shown here is derived from an EMBL/GenBank/DDBJ whole genome shotgun (WGS) entry which is preliminary data.</text>
</comment>
<evidence type="ECO:0000313" key="12">
    <source>
        <dbReference type="EMBL" id="NOL51955.1"/>
    </source>
</evidence>
<keyword evidence="8" id="KW-0061">Asparagine biosynthesis</keyword>
<evidence type="ECO:0000259" key="11">
    <source>
        <dbReference type="PROSITE" id="PS51278"/>
    </source>
</evidence>
<evidence type="ECO:0000256" key="9">
    <source>
        <dbReference type="PIRSR" id="PIRSR001589-2"/>
    </source>
</evidence>
<dbReference type="Proteomes" id="UP000537862">
    <property type="component" value="Unassembled WGS sequence"/>
</dbReference>
<dbReference type="EC" id="6.3.5.4" evidence="3"/>
<dbReference type="Gene3D" id="3.40.50.620">
    <property type="entry name" value="HUPs"/>
    <property type="match status" value="1"/>
</dbReference>
<dbReference type="RefSeq" id="WP_171680655.1">
    <property type="nucleotide sequence ID" value="NZ_JABGBN010000005.1"/>
</dbReference>
<feature type="domain" description="Glutamine amidotransferase type-2" evidence="11">
    <location>
        <begin position="2"/>
        <end position="212"/>
    </location>
</feature>
<proteinExistence type="inferred from homology"/>
<dbReference type="PANTHER" id="PTHR43284">
    <property type="entry name" value="ASPARAGINE SYNTHETASE (GLUTAMINE-HYDROLYZING)"/>
    <property type="match status" value="1"/>
</dbReference>
<evidence type="ECO:0000256" key="4">
    <source>
        <dbReference type="ARBA" id="ARBA00022741"/>
    </source>
</evidence>
<reference evidence="12 13" key="1">
    <citation type="submission" date="2020-05" db="EMBL/GenBank/DDBJ databases">
        <authorList>
            <person name="Niu N."/>
        </authorList>
    </citation>
    <scope>NUCLEOTIDE SEQUENCE [LARGE SCALE GENOMIC DNA]</scope>
    <source>
        <strain evidence="12 13">3340-03</strain>
    </source>
</reference>
<dbReference type="CDD" id="cd00712">
    <property type="entry name" value="AsnB"/>
    <property type="match status" value="1"/>
</dbReference>
<dbReference type="InterPro" id="IPR051786">
    <property type="entry name" value="ASN_synthetase/amidase"/>
</dbReference>
<dbReference type="PANTHER" id="PTHR43284:SF1">
    <property type="entry name" value="ASPARAGINE SYNTHETASE"/>
    <property type="match status" value="1"/>
</dbReference>
<dbReference type="InterPro" id="IPR014729">
    <property type="entry name" value="Rossmann-like_a/b/a_fold"/>
</dbReference>
<dbReference type="InterPro" id="IPR017932">
    <property type="entry name" value="GATase_2_dom"/>
</dbReference>
<evidence type="ECO:0000313" key="13">
    <source>
        <dbReference type="Proteomes" id="UP000537862"/>
    </source>
</evidence>
<evidence type="ECO:0000256" key="6">
    <source>
        <dbReference type="ARBA" id="ARBA00022962"/>
    </source>
</evidence>
<keyword evidence="4 9" id="KW-0547">Nucleotide-binding</keyword>
<evidence type="ECO:0000256" key="5">
    <source>
        <dbReference type="ARBA" id="ARBA00022840"/>
    </source>
</evidence>
<organism evidence="12 13">
    <name type="scientific">Pelistega suis</name>
    <dbReference type="NCBI Taxonomy" id="1631957"/>
    <lineage>
        <taxon>Bacteria</taxon>
        <taxon>Pseudomonadati</taxon>
        <taxon>Pseudomonadota</taxon>
        <taxon>Betaproteobacteria</taxon>
        <taxon>Burkholderiales</taxon>
        <taxon>Alcaligenaceae</taxon>
        <taxon>Pelistega</taxon>
    </lineage>
</organism>
<dbReference type="Pfam" id="PF00733">
    <property type="entry name" value="Asn_synthase"/>
    <property type="match status" value="1"/>
</dbReference>
<feature type="site" description="Important for beta-aspartyl-AMP intermediate formation" evidence="10">
    <location>
        <position position="374"/>
    </location>
</feature>
<sequence>MCGIIGLIGSFEHKQHTLSEACTRIRERGPDSQGVWMNATQQVGLAHVRLAIQDLSEHGHQPMLSDDGRYVLVFNGEIYNHLALREQLDKQVWRGHSDTETLLACFAQWGVADTLAKLVGMFAFALWDNAENTLVLGRDRFGEKPLYYARSPRGLLFSSDLKALMPIDGFNKRINRQAVTLLMRHNYIPAPYSIFENVFKLPPASYLVLDAQQLFEQAAWSEPITYWSAYDIAKRSSDRVFANDKLALDAFEDILSTSVKDQMLADVKLGAFLSGGTDSSLIAALMQKQSSQAIKTFAIGFKEKQYNEAPFAKAIAEHLGTDHTELYMDGKDGLALFEQIPKVYSEPFADSSQLPVLVMMGLTAQHVKVALSGDAGDELFGGYNRYARAQQWWNRCQKMPAFLRSFVGAFSEVMSSPDTHKPAKLTAQMKWQQLSQLMRAKDSVAFYQPFVSYWKSPERLVIGGSEPETAFANKPLRSLLKTMMITDTLSYLPDDILVKVDRAAMHHSLETRVPLLDHRVFEFVWDLHPNYKRRDGVSKWLMKEVLYRHVPKALLERPKKGFSVPLGAWLKGPLKDWANDLLNNERLKQQGLLNERLIQQAWQAHLSGKGDWSAHLWGALMLQAWLDEYQISV</sequence>
<dbReference type="EMBL" id="JABGBN010000005">
    <property type="protein sequence ID" value="NOL51955.1"/>
    <property type="molecule type" value="Genomic_DNA"/>
</dbReference>
<feature type="binding site" evidence="9">
    <location>
        <begin position="372"/>
        <end position="373"/>
    </location>
    <ligand>
        <name>ATP</name>
        <dbReference type="ChEBI" id="CHEBI:30616"/>
    </ligand>
</feature>
<dbReference type="InterPro" id="IPR033738">
    <property type="entry name" value="AsnB_N"/>
</dbReference>
<dbReference type="PROSITE" id="PS51278">
    <property type="entry name" value="GATASE_TYPE_2"/>
    <property type="match status" value="1"/>
</dbReference>
<dbReference type="GO" id="GO:0004066">
    <property type="term" value="F:asparagine synthase (glutamine-hydrolyzing) activity"/>
    <property type="evidence" value="ECO:0007669"/>
    <property type="project" value="UniProtKB-EC"/>
</dbReference>